<dbReference type="HAMAP" id="MF_01408">
    <property type="entry name" value="ThyX"/>
    <property type="match status" value="1"/>
</dbReference>
<evidence type="ECO:0000256" key="6">
    <source>
        <dbReference type="ARBA" id="ARBA00022857"/>
    </source>
</evidence>
<dbReference type="InterPro" id="IPR003669">
    <property type="entry name" value="Thymidylate_synthase_ThyX"/>
</dbReference>
<dbReference type="GO" id="GO:0032259">
    <property type="term" value="P:methylation"/>
    <property type="evidence" value="ECO:0007669"/>
    <property type="project" value="UniProtKB-KW"/>
</dbReference>
<feature type="binding site" description="in other chain" evidence="7">
    <location>
        <position position="151"/>
    </location>
    <ligand>
        <name>dUMP</name>
        <dbReference type="ChEBI" id="CHEBI:246422"/>
        <note>ligand shared between dimeric partners</note>
    </ligand>
</feature>
<feature type="binding site" evidence="7">
    <location>
        <begin position="89"/>
        <end position="91"/>
    </location>
    <ligand>
        <name>FAD</name>
        <dbReference type="ChEBI" id="CHEBI:57692"/>
        <note>ligand shared between neighboring subunits</note>
    </ligand>
</feature>
<dbReference type="CDD" id="cd20175">
    <property type="entry name" value="ThyX"/>
    <property type="match status" value="1"/>
</dbReference>
<dbReference type="FunFam" id="3.30.1360.170:FF:000004">
    <property type="entry name" value="Flavin-dependent thymidylate synthase"/>
    <property type="match status" value="1"/>
</dbReference>
<dbReference type="KEGG" id="scas:SACC_02330"/>
<dbReference type="SUPFAM" id="SSF69796">
    <property type="entry name" value="Thymidylate synthase-complementing protein Thy1"/>
    <property type="match status" value="1"/>
</dbReference>
<dbReference type="PANTHER" id="PTHR34934:SF1">
    <property type="entry name" value="FLAVIN-DEPENDENT THYMIDYLATE SYNTHASE"/>
    <property type="match status" value="1"/>
</dbReference>
<keyword evidence="6 7" id="KW-0521">NADP</keyword>
<keyword evidence="1 7" id="KW-0489">Methyltransferase</keyword>
<dbReference type="GO" id="GO:0050797">
    <property type="term" value="F:thymidylate synthase (FAD) activity"/>
    <property type="evidence" value="ECO:0007669"/>
    <property type="project" value="UniProtKB-UniRule"/>
</dbReference>
<comment type="function">
    <text evidence="7">Catalyzes the reductive methylation of 2'-deoxyuridine-5'-monophosphate (dUMP) to 2'-deoxythymidine-5'-monophosphate (dTMP) while utilizing 5,10-methylenetetrahydrofolate (mTHF) as the methyl donor, and NADPH and FADH(2) as the reductant.</text>
</comment>
<feature type="binding site" evidence="7">
    <location>
        <position position="65"/>
    </location>
    <ligand>
        <name>FAD</name>
        <dbReference type="ChEBI" id="CHEBI:57692"/>
        <note>ligand shared between neighboring subunits</note>
    </ligand>
</feature>
<dbReference type="PANTHER" id="PTHR34934">
    <property type="entry name" value="FLAVIN-DEPENDENT THYMIDYLATE SYNTHASE"/>
    <property type="match status" value="1"/>
</dbReference>
<evidence type="ECO:0000256" key="3">
    <source>
        <dbReference type="ARBA" id="ARBA00022679"/>
    </source>
</evidence>
<keyword evidence="9" id="KW-1185">Reference proteome</keyword>
<dbReference type="Gene3D" id="3.30.1360.170">
    <property type="match status" value="1"/>
</dbReference>
<dbReference type="Proteomes" id="UP001319921">
    <property type="component" value="Chromosome"/>
</dbReference>
<evidence type="ECO:0000256" key="4">
    <source>
        <dbReference type="ARBA" id="ARBA00022727"/>
    </source>
</evidence>
<feature type="binding site" evidence="7">
    <location>
        <position position="173"/>
    </location>
    <ligand>
        <name>FAD</name>
        <dbReference type="ChEBI" id="CHEBI:57692"/>
        <note>ligand shared between neighboring subunits</note>
    </ligand>
</feature>
<gene>
    <name evidence="7" type="primary">thyX</name>
    <name evidence="8" type="ORF">SACC_02330</name>
</gene>
<comment type="cofactor">
    <cofactor evidence="7">
        <name>FAD</name>
        <dbReference type="ChEBI" id="CHEBI:57692"/>
    </cofactor>
    <text evidence="7">Binds 4 FAD per tetramer. Each FAD binding site is formed by three monomers.</text>
</comment>
<dbReference type="InterPro" id="IPR036098">
    <property type="entry name" value="Thymidylate_synthase_ThyX_sf"/>
</dbReference>
<evidence type="ECO:0000256" key="5">
    <source>
        <dbReference type="ARBA" id="ARBA00022827"/>
    </source>
</evidence>
<dbReference type="GO" id="GO:0004799">
    <property type="term" value="F:thymidylate synthase activity"/>
    <property type="evidence" value="ECO:0007669"/>
    <property type="project" value="TreeGrafter"/>
</dbReference>
<reference evidence="8 9" key="1">
    <citation type="journal article" date="2022" name="Microbiol. Resour. Announc.">
        <title>Complete Genome Sequence of the Hyperthermophilic and Acidophilic Archaeon Saccharolobus caldissimus Strain HS-3T.</title>
        <authorList>
            <person name="Sakai H.D."/>
            <person name="Kurosawa N."/>
        </authorList>
    </citation>
    <scope>NUCLEOTIDE SEQUENCE [LARGE SCALE GENOMIC DNA]</scope>
    <source>
        <strain evidence="8 9">JCM32116</strain>
    </source>
</reference>
<name>A0AAQ4CN35_9CREN</name>
<dbReference type="GO" id="GO:0050660">
    <property type="term" value="F:flavin adenine dinucleotide binding"/>
    <property type="evidence" value="ECO:0007669"/>
    <property type="project" value="UniProtKB-UniRule"/>
</dbReference>
<feature type="binding site" evidence="7">
    <location>
        <begin position="86"/>
        <end position="89"/>
    </location>
    <ligand>
        <name>dUMP</name>
        <dbReference type="ChEBI" id="CHEBI:246422"/>
        <note>ligand shared between dimeric partners</note>
    </ligand>
</feature>
<keyword evidence="3 7" id="KW-0808">Transferase</keyword>
<keyword evidence="5 7" id="KW-0274">FAD</keyword>
<feature type="binding site" evidence="7">
    <location>
        <begin position="167"/>
        <end position="169"/>
    </location>
    <ligand>
        <name>FAD</name>
        <dbReference type="ChEBI" id="CHEBI:57692"/>
        <note>ligand shared between neighboring subunits</note>
    </ligand>
</feature>
<evidence type="ECO:0000256" key="1">
    <source>
        <dbReference type="ARBA" id="ARBA00022603"/>
    </source>
</evidence>
<comment type="pathway">
    <text evidence="7">Pyrimidine metabolism; dTTP biosynthesis.</text>
</comment>
<organism evidence="8 9">
    <name type="scientific">Saccharolobus caldissimus</name>
    <dbReference type="NCBI Taxonomy" id="1702097"/>
    <lineage>
        <taxon>Archaea</taxon>
        <taxon>Thermoproteota</taxon>
        <taxon>Thermoprotei</taxon>
        <taxon>Sulfolobales</taxon>
        <taxon>Sulfolobaceae</taxon>
        <taxon>Saccharolobus</taxon>
    </lineage>
</organism>
<proteinExistence type="inferred from homology"/>
<dbReference type="GO" id="GO:0006235">
    <property type="term" value="P:dTTP biosynthetic process"/>
    <property type="evidence" value="ECO:0007669"/>
    <property type="project" value="UniProtKB-UniRule"/>
</dbReference>
<comment type="catalytic activity">
    <reaction evidence="7">
        <text>dUMP + (6R)-5,10-methylene-5,6,7,8-tetrahydrofolate + NADPH + H(+) = dTMP + (6S)-5,6,7,8-tetrahydrofolate + NADP(+)</text>
        <dbReference type="Rhea" id="RHEA:29043"/>
        <dbReference type="ChEBI" id="CHEBI:15378"/>
        <dbReference type="ChEBI" id="CHEBI:15636"/>
        <dbReference type="ChEBI" id="CHEBI:57453"/>
        <dbReference type="ChEBI" id="CHEBI:57783"/>
        <dbReference type="ChEBI" id="CHEBI:58349"/>
        <dbReference type="ChEBI" id="CHEBI:63528"/>
        <dbReference type="ChEBI" id="CHEBI:246422"/>
        <dbReference type="EC" id="2.1.1.148"/>
    </reaction>
</comment>
<evidence type="ECO:0000313" key="9">
    <source>
        <dbReference type="Proteomes" id="UP001319921"/>
    </source>
</evidence>
<feature type="binding site" evidence="7">
    <location>
        <position position="97"/>
    </location>
    <ligand>
        <name>FAD</name>
        <dbReference type="ChEBI" id="CHEBI:57692"/>
        <note>ligand shared between neighboring subunits</note>
    </ligand>
</feature>
<feature type="binding site" description="in other chain" evidence="7">
    <location>
        <begin position="97"/>
        <end position="101"/>
    </location>
    <ligand>
        <name>dUMP</name>
        <dbReference type="ChEBI" id="CHEBI:246422"/>
        <note>ligand shared between dimeric partners</note>
    </ligand>
</feature>
<dbReference type="Pfam" id="PF02511">
    <property type="entry name" value="Thy1"/>
    <property type="match status" value="1"/>
</dbReference>
<dbReference type="GO" id="GO:0070402">
    <property type="term" value="F:NADPH binding"/>
    <property type="evidence" value="ECO:0007669"/>
    <property type="project" value="TreeGrafter"/>
</dbReference>
<sequence length="267" mass="31633">MKEYEYKVIYMRVKLVSYTHDGERVIAIAAKMSRSRKGWDYHERTMTDEEIEEWIRDAIIHGYWSVLEHSVYTFSIEGISRVASHQLVRHRIASYTQMSHRFAKPVDEYYKPVIPPSVEKRAEEEVRKAYEDAYRHYYKLLESGIPEEDARYVLPNGVNTNIVVTMNARELYNFFALRLCSRAQWEIRAVAWKMLEEVKKVHPRLFKYAGPNCIIHENFIRNEYITLEDVFKNSKVEFISQRCIEGVPKEGIVKCIINSHAVLLNFK</sequence>
<dbReference type="NCBIfam" id="TIGR02170">
    <property type="entry name" value="thyX"/>
    <property type="match status" value="1"/>
</dbReference>
<dbReference type="EC" id="2.1.1.148" evidence="7"/>
<keyword evidence="4 7" id="KW-0545">Nucleotide biosynthesis</keyword>
<feature type="active site" description="Involved in ionization of N3 of dUMP, leading to its activation" evidence="7">
    <location>
        <position position="178"/>
    </location>
</feature>
<accession>A0AAQ4CN35</accession>
<dbReference type="PROSITE" id="PS51331">
    <property type="entry name" value="THYX"/>
    <property type="match status" value="1"/>
</dbReference>
<evidence type="ECO:0000256" key="7">
    <source>
        <dbReference type="HAMAP-Rule" id="MF_01408"/>
    </source>
</evidence>
<protein>
    <recommendedName>
        <fullName evidence="7">Flavin-dependent thymidylate synthase</fullName>
        <shortName evidence="7">FDTS</shortName>
        <ecNumber evidence="7">2.1.1.148</ecNumber>
    </recommendedName>
    <alternativeName>
        <fullName evidence="7">FAD-dependent thymidylate synthase</fullName>
    </alternativeName>
    <alternativeName>
        <fullName evidence="7">Thymidylate synthase ThyX</fullName>
        <shortName evidence="7">TS</shortName>
        <shortName evidence="7">TSase</shortName>
    </alternativeName>
</protein>
<dbReference type="AlphaFoldDB" id="A0AAQ4CN35"/>
<feature type="binding site" evidence="7">
    <location>
        <position position="178"/>
    </location>
    <ligand>
        <name>dUMP</name>
        <dbReference type="ChEBI" id="CHEBI:246422"/>
        <note>ligand shared between dimeric partners</note>
    </ligand>
</feature>
<evidence type="ECO:0000313" key="8">
    <source>
        <dbReference type="EMBL" id="BDB97216.1"/>
    </source>
</evidence>
<evidence type="ECO:0000256" key="2">
    <source>
        <dbReference type="ARBA" id="ARBA00022630"/>
    </source>
</evidence>
<comment type="subunit">
    <text evidence="7">Homotetramer.</text>
</comment>
<keyword evidence="2 7" id="KW-0285">Flavoprotein</keyword>
<dbReference type="EMBL" id="AP025226">
    <property type="protein sequence ID" value="BDB97216.1"/>
    <property type="molecule type" value="Genomic_DNA"/>
</dbReference>
<comment type="similarity">
    <text evidence="7">Belongs to the thymidylate synthase ThyX family.</text>
</comment>
<dbReference type="GO" id="GO:0006231">
    <property type="term" value="P:dTMP biosynthetic process"/>
    <property type="evidence" value="ECO:0007669"/>
    <property type="project" value="UniProtKB-UniRule"/>
</dbReference>